<accession>A0ABX9QI18</accession>
<comment type="caution">
    <text evidence="1">The sequence shown here is derived from an EMBL/GenBank/DDBJ whole genome shotgun (WGS) entry which is preliminary data.</text>
</comment>
<dbReference type="Gene3D" id="1.10.10.10">
    <property type="entry name" value="Winged helix-like DNA-binding domain superfamily/Winged helix DNA-binding domain"/>
    <property type="match status" value="1"/>
</dbReference>
<keyword evidence="2" id="KW-1185">Reference proteome</keyword>
<dbReference type="InterPro" id="IPR011745">
    <property type="entry name" value="RNA_pol_sigma70_MYXXA"/>
</dbReference>
<sequence>MGSDRDAMSNLTSELVAAFRGGCARTLSPDEEVGLAPVLTELVARCEQAWSGPWLKPGDFAAHLGLHTPAGEPLGDALAALCCEDLYLALAAVEGHRAALEALEATALVPAGRAVRRVEDSNAFVDEVLQLTRLRLLVEDSTRAPRLMAYAGRGPLRRWAEAVALGVALSLKRRPERTSPLDDAVIAAALGTHDPELELIRHRSRPAFRAAFAEALAALSPRDRNLLRLGLVQGLGVESLGALHQVHASTVSRWMAKARDALLESTREGLARRLALNTSQLDSLLRVLDGSLDVSLASLLKEG</sequence>
<evidence type="ECO:0008006" key="3">
    <source>
        <dbReference type="Google" id="ProtNLM"/>
    </source>
</evidence>
<proteinExistence type="predicted"/>
<dbReference type="InterPro" id="IPR036388">
    <property type="entry name" value="WH-like_DNA-bd_sf"/>
</dbReference>
<evidence type="ECO:0000313" key="1">
    <source>
        <dbReference type="EMBL" id="RKI08780.1"/>
    </source>
</evidence>
<dbReference type="Proteomes" id="UP000278907">
    <property type="component" value="Unassembled WGS sequence"/>
</dbReference>
<reference evidence="1 2" key="1">
    <citation type="submission" date="2018-09" db="EMBL/GenBank/DDBJ databases">
        <authorList>
            <person name="Livingstone P.G."/>
            <person name="Whitworth D.E."/>
        </authorList>
    </citation>
    <scope>NUCLEOTIDE SEQUENCE [LARGE SCALE GENOMIC DNA]</scope>
    <source>
        <strain evidence="1 2">CA031B</strain>
    </source>
</reference>
<dbReference type="InterPro" id="IPR013324">
    <property type="entry name" value="RNA_pol_sigma_r3/r4-like"/>
</dbReference>
<dbReference type="EMBL" id="RAWI01000098">
    <property type="protein sequence ID" value="RKI08780.1"/>
    <property type="molecule type" value="Genomic_DNA"/>
</dbReference>
<gene>
    <name evidence="1" type="ORF">D7Y13_15350</name>
</gene>
<dbReference type="SUPFAM" id="SSF88659">
    <property type="entry name" value="Sigma3 and sigma4 domains of RNA polymerase sigma factors"/>
    <property type="match status" value="1"/>
</dbReference>
<name>A0ABX9QI18_9BACT</name>
<protein>
    <recommendedName>
        <fullName evidence="3">Sigma-70 family RNA polymerase sigma factor</fullName>
    </recommendedName>
</protein>
<evidence type="ECO:0000313" key="2">
    <source>
        <dbReference type="Proteomes" id="UP000278907"/>
    </source>
</evidence>
<organism evidence="1 2">
    <name type="scientific">Corallococcus praedator</name>
    <dbReference type="NCBI Taxonomy" id="2316724"/>
    <lineage>
        <taxon>Bacteria</taxon>
        <taxon>Pseudomonadati</taxon>
        <taxon>Myxococcota</taxon>
        <taxon>Myxococcia</taxon>
        <taxon>Myxococcales</taxon>
        <taxon>Cystobacterineae</taxon>
        <taxon>Myxococcaceae</taxon>
        <taxon>Corallococcus</taxon>
    </lineage>
</organism>
<dbReference type="NCBIfam" id="TIGR03001">
    <property type="entry name" value="Sig-70_gmx1"/>
    <property type="match status" value="1"/>
</dbReference>